<dbReference type="Proteomes" id="UP000000586">
    <property type="component" value="Chromosome"/>
</dbReference>
<accession>Q8CYG2</accession>
<proteinExistence type="predicted"/>
<name>Q8CYG2_STRR6</name>
<dbReference type="PIR" id="G98059">
    <property type="entry name" value="G98059"/>
</dbReference>
<dbReference type="KEGG" id="spr:spr1504"/>
<gene>
    <name evidence="1" type="ordered locus">spr1504</name>
</gene>
<evidence type="ECO:0000313" key="2">
    <source>
        <dbReference type="Proteomes" id="UP000000586"/>
    </source>
</evidence>
<protein>
    <submittedName>
        <fullName evidence="1">Uncharacterized protein</fullName>
    </submittedName>
</protein>
<dbReference type="AlphaFoldDB" id="Q8CYG2"/>
<organism evidence="1 2">
    <name type="scientific">Streptococcus pneumoniae (strain ATCC BAA-255 / R6)</name>
    <dbReference type="NCBI Taxonomy" id="171101"/>
    <lineage>
        <taxon>Bacteria</taxon>
        <taxon>Bacillati</taxon>
        <taxon>Bacillota</taxon>
        <taxon>Bacilli</taxon>
        <taxon>Lactobacillales</taxon>
        <taxon>Streptococcaceae</taxon>
        <taxon>Streptococcus</taxon>
    </lineage>
</organism>
<evidence type="ECO:0000313" key="1">
    <source>
        <dbReference type="EMBL" id="AAL00308.1"/>
    </source>
</evidence>
<reference evidence="1 2" key="1">
    <citation type="journal article" date="2001" name="J. Bacteriol.">
        <title>Genome of the bacterium Streptococcus pneumoniae strain R6.</title>
        <authorList>
            <person name="Hoskins J.A."/>
            <person name="Alborn W.Jr."/>
            <person name="Arnold J."/>
            <person name="Blaszczak L."/>
            <person name="Burgett S."/>
            <person name="DeHoff B.S."/>
            <person name="Estrem S."/>
            <person name="Fritz L."/>
            <person name="Fu D.-J."/>
            <person name="Fuller W."/>
            <person name="Geringer C."/>
            <person name="Gilmour R."/>
            <person name="Glass J.S."/>
            <person name="Khoja H."/>
            <person name="Kraft A."/>
            <person name="LaGace R."/>
            <person name="LeBlanc D.J."/>
            <person name="Lee L.N."/>
            <person name="Lefkowitz E.J."/>
            <person name="Lu J."/>
            <person name="Matsushima P."/>
            <person name="McAhren S."/>
            <person name="McHenney M."/>
            <person name="McLeaster K."/>
            <person name="Mundy C."/>
            <person name="Nicas T.I."/>
            <person name="Norris F.H."/>
            <person name="O'Gara M."/>
            <person name="Peery R."/>
            <person name="Robertson G.T."/>
            <person name="Rockey P."/>
            <person name="Sun P.-M."/>
            <person name="Winkler M.E."/>
            <person name="Yang Y."/>
            <person name="Young-Bellido M."/>
            <person name="Zhao G."/>
            <person name="Zook C."/>
            <person name="Baltz R.H."/>
            <person name="Jaskunas S.Richard."/>
            <person name="Rosteck P.R.Jr."/>
            <person name="Skatrud P.L."/>
            <person name="Glass J.I."/>
        </authorList>
    </citation>
    <scope>NUCLEOTIDE SEQUENCE [LARGE SCALE GENOMIC DNA]</scope>
    <source>
        <strain evidence="2">ATCC BAA-255 / R6</strain>
    </source>
</reference>
<keyword evidence="2" id="KW-1185">Reference proteome</keyword>
<dbReference type="EMBL" id="AE007317">
    <property type="protein sequence ID" value="AAL00308.1"/>
    <property type="molecule type" value="Genomic_DNA"/>
</dbReference>
<dbReference type="HOGENOM" id="CLU_2829497_0_0_9"/>
<sequence>MQDSHHLLLAGNIRIRYCSQNISYKIVTDSCGASNPGAESTVSVAGVGPVGCTGATSGSSYIGPTG</sequence>